<dbReference type="EMBL" id="BAABDD010000006">
    <property type="protein sequence ID" value="GAA3737393.1"/>
    <property type="molecule type" value="Genomic_DNA"/>
</dbReference>
<evidence type="ECO:0000313" key="3">
    <source>
        <dbReference type="Proteomes" id="UP001500908"/>
    </source>
</evidence>
<reference evidence="3" key="1">
    <citation type="journal article" date="2019" name="Int. J. Syst. Evol. Microbiol.">
        <title>The Global Catalogue of Microorganisms (GCM) 10K type strain sequencing project: providing services to taxonomists for standard genome sequencing and annotation.</title>
        <authorList>
            <consortium name="The Broad Institute Genomics Platform"/>
            <consortium name="The Broad Institute Genome Sequencing Center for Infectious Disease"/>
            <person name="Wu L."/>
            <person name="Ma J."/>
        </authorList>
    </citation>
    <scope>NUCLEOTIDE SEQUENCE [LARGE SCALE GENOMIC DNA]</scope>
    <source>
        <strain evidence="3">JCM 17137</strain>
    </source>
</reference>
<sequence>MSRLRTFSAAALGAAVMVSTLAGGAHSAAAEAAGESRVALQADGYFYAYTHAGYNTLCHRWEGNARHWGHCNDKVSSVLNNGFPGHLDDVWVYKHAGYNSPGRGIYNGVGISNLRNFTYDGTNQHMNDSISSHRWVNLP</sequence>
<dbReference type="Gene3D" id="2.60.20.10">
    <property type="entry name" value="Crystallins"/>
    <property type="match status" value="1"/>
</dbReference>
<feature type="signal peptide" evidence="1">
    <location>
        <begin position="1"/>
        <end position="22"/>
    </location>
</feature>
<comment type="caution">
    <text evidence="2">The sequence shown here is derived from an EMBL/GenBank/DDBJ whole genome shotgun (WGS) entry which is preliminary data.</text>
</comment>
<evidence type="ECO:0008006" key="4">
    <source>
        <dbReference type="Google" id="ProtNLM"/>
    </source>
</evidence>
<keyword evidence="3" id="KW-1185">Reference proteome</keyword>
<name>A0ABP7FHG2_9ACTN</name>
<protein>
    <recommendedName>
        <fullName evidence="4">Peptidase inhibitor family I36</fullName>
    </recommendedName>
</protein>
<gene>
    <name evidence="2" type="ORF">GCM10022402_16740</name>
</gene>
<dbReference type="Proteomes" id="UP001500908">
    <property type="component" value="Unassembled WGS sequence"/>
</dbReference>
<dbReference type="RefSeq" id="WP_344969220.1">
    <property type="nucleotide sequence ID" value="NZ_BAABDD010000006.1"/>
</dbReference>
<organism evidence="2 3">
    <name type="scientific">Salinactinospora qingdaonensis</name>
    <dbReference type="NCBI Taxonomy" id="702744"/>
    <lineage>
        <taxon>Bacteria</taxon>
        <taxon>Bacillati</taxon>
        <taxon>Actinomycetota</taxon>
        <taxon>Actinomycetes</taxon>
        <taxon>Streptosporangiales</taxon>
        <taxon>Nocardiopsidaceae</taxon>
        <taxon>Salinactinospora</taxon>
    </lineage>
</organism>
<evidence type="ECO:0000313" key="2">
    <source>
        <dbReference type="EMBL" id="GAA3737393.1"/>
    </source>
</evidence>
<feature type="chain" id="PRO_5047319160" description="Peptidase inhibitor family I36" evidence="1">
    <location>
        <begin position="23"/>
        <end position="139"/>
    </location>
</feature>
<evidence type="ECO:0000256" key="1">
    <source>
        <dbReference type="SAM" id="SignalP"/>
    </source>
</evidence>
<accession>A0ABP7FHG2</accession>
<proteinExistence type="predicted"/>
<keyword evidence="1" id="KW-0732">Signal</keyword>